<proteinExistence type="predicted"/>
<dbReference type="Gene3D" id="2.60.40.1610">
    <property type="entry name" value="Domain of unknown function DUF1254"/>
    <property type="match status" value="1"/>
</dbReference>
<accession>A0A160T6E7</accession>
<dbReference type="EMBL" id="LN890656">
    <property type="protein sequence ID" value="CUS05574.1"/>
    <property type="molecule type" value="Genomic_DNA"/>
</dbReference>
<evidence type="ECO:0000313" key="3">
    <source>
        <dbReference type="EMBL" id="CUS05574.1"/>
    </source>
</evidence>
<protein>
    <recommendedName>
        <fullName evidence="5">DUF1254 domain-containing protein</fullName>
    </recommendedName>
</protein>
<feature type="domain" description="DUF1214" evidence="1">
    <location>
        <begin position="218"/>
        <end position="316"/>
    </location>
</feature>
<gene>
    <name evidence="3" type="ORF">CFX0092_B0040</name>
</gene>
<feature type="domain" description="DUF1254" evidence="2">
    <location>
        <begin position="36"/>
        <end position="149"/>
    </location>
</feature>
<dbReference type="AlphaFoldDB" id="A0A160T6E7"/>
<evidence type="ECO:0008006" key="5">
    <source>
        <dbReference type="Google" id="ProtNLM"/>
    </source>
</evidence>
<evidence type="ECO:0000313" key="4">
    <source>
        <dbReference type="Proteomes" id="UP000215027"/>
    </source>
</evidence>
<dbReference type="PANTHER" id="PTHR36509:SF2">
    <property type="entry name" value="BLL3101 PROTEIN"/>
    <property type="match status" value="1"/>
</dbReference>
<dbReference type="Gene3D" id="2.60.120.600">
    <property type="entry name" value="Domain of unknown function DUF1214, C-terminal domain"/>
    <property type="match status" value="1"/>
</dbReference>
<dbReference type="Pfam" id="PF06742">
    <property type="entry name" value="DUF1214"/>
    <property type="match status" value="1"/>
</dbReference>
<dbReference type="InterPro" id="IPR037049">
    <property type="entry name" value="DUF1214_C_sf"/>
</dbReference>
<dbReference type="RefSeq" id="WP_095044969.1">
    <property type="nucleotide sequence ID" value="NZ_LN890656.1"/>
</dbReference>
<organism evidence="3 4">
    <name type="scientific">Candidatus Promineifilum breve</name>
    <dbReference type="NCBI Taxonomy" id="1806508"/>
    <lineage>
        <taxon>Bacteria</taxon>
        <taxon>Bacillati</taxon>
        <taxon>Chloroflexota</taxon>
        <taxon>Ardenticatenia</taxon>
        <taxon>Candidatus Promineifilales</taxon>
        <taxon>Candidatus Promineifilaceae</taxon>
        <taxon>Candidatus Promineifilum</taxon>
    </lineage>
</organism>
<evidence type="ECO:0000259" key="2">
    <source>
        <dbReference type="Pfam" id="PF06863"/>
    </source>
</evidence>
<dbReference type="InterPro" id="IPR010679">
    <property type="entry name" value="DUF1254"/>
</dbReference>
<dbReference type="SUPFAM" id="SSF160935">
    <property type="entry name" value="VPA0735-like"/>
    <property type="match status" value="1"/>
</dbReference>
<evidence type="ECO:0000259" key="1">
    <source>
        <dbReference type="Pfam" id="PF06742"/>
    </source>
</evidence>
<dbReference type="Proteomes" id="UP000215027">
    <property type="component" value="Chromosome II"/>
</dbReference>
<dbReference type="InterPro" id="IPR010621">
    <property type="entry name" value="DUF1214"/>
</dbReference>
<dbReference type="Pfam" id="PF06863">
    <property type="entry name" value="DUF1254"/>
    <property type="match status" value="1"/>
</dbReference>
<dbReference type="InterPro" id="IPR037050">
    <property type="entry name" value="DUF1254_sf"/>
</dbReference>
<dbReference type="OrthoDB" id="547269at2"/>
<name>A0A160T6E7_9CHLR</name>
<keyword evidence="4" id="KW-1185">Reference proteome</keyword>
<dbReference type="KEGG" id="pbf:CFX0092_B0040"/>
<dbReference type="PANTHER" id="PTHR36509">
    <property type="entry name" value="BLL3101 PROTEIN"/>
    <property type="match status" value="1"/>
</dbReference>
<reference evidence="3" key="1">
    <citation type="submission" date="2016-01" db="EMBL/GenBank/DDBJ databases">
        <authorList>
            <person name="Mcilroy J.S."/>
            <person name="Karst M S."/>
            <person name="Albertsen M."/>
        </authorList>
    </citation>
    <scope>NUCLEOTIDE SEQUENCE</scope>
    <source>
        <strain evidence="3">Cfx-K</strain>
    </source>
</reference>
<sequence length="328" mass="36011">MLQDSIENYIKEYPNQEQVKMMKAWLTENEPGTFTFTGLVDPTDATVVTPQATVDYGYNWFSLSDGPAIVDTPQYKYFFSVSIFDMKHNIPAVIVNPDKPILIVRPGQPITEGTYHVVYLETDQGLVFTRMVVIDNMAEVRELSRSITMQGGNGDMHRDVQRFSPEIEKAAQAIIDVAIGYADPDIAFGKKSGDVGDITHAAGVKIGQLGTPADTVRYLPILVDGNGEPLNGSATYIVTVPAGIVHDDGYYSVTVYGADNKLLIPNEQKVYDRTTYSSQQNDDGTYTITLSPDGEGLNGIPTGKPFYGMLRAYVPVQGADMTVKVEKQ</sequence>